<dbReference type="RefSeq" id="WP_059745205.1">
    <property type="nucleotide sequence ID" value="NZ_CAJPGD010000020.1"/>
</dbReference>
<comment type="caution">
    <text evidence="2">The sequence shown here is derived from an EMBL/GenBank/DDBJ whole genome shotgun (WGS) entry which is preliminary data.</text>
</comment>
<evidence type="ECO:0000313" key="4">
    <source>
        <dbReference type="Proteomes" id="UP000062998"/>
    </source>
</evidence>
<proteinExistence type="predicted"/>
<organism evidence="2 4">
    <name type="scientific">Burkholderia ubonensis</name>
    <dbReference type="NCBI Taxonomy" id="101571"/>
    <lineage>
        <taxon>Bacteria</taxon>
        <taxon>Pseudomonadati</taxon>
        <taxon>Pseudomonadota</taxon>
        <taxon>Betaproteobacteria</taxon>
        <taxon>Burkholderiales</taxon>
        <taxon>Burkholderiaceae</taxon>
        <taxon>Burkholderia</taxon>
        <taxon>Burkholderia cepacia complex</taxon>
    </lineage>
</organism>
<keyword evidence="1" id="KW-0812">Transmembrane</keyword>
<evidence type="ECO:0000313" key="5">
    <source>
        <dbReference type="Proteomes" id="UP000065504"/>
    </source>
</evidence>
<sequence>MGFISGVLNFVGFLFVGMTVVGLIRPSILADKKTGKVPTRARVFVGCMSFSGIMVLLAAIIHPGQDDAAKATGRYSRAAASAAAAASSVAGSTTQAAPRVSLEITPEQFRRKYNRGLSTANTHFALSEFEIVHDTVYDGFQQSVGRGIELAGTINKADGSLRELMIQIGNDEPAVMLKAVSALVGIAAAVNPDATASKDDTETVVNMIQLAMESRKESKMIERSVGKLHYSAVASETGGLLFGISPR</sequence>
<accession>A0A105ILN6</accession>
<evidence type="ECO:0000256" key="1">
    <source>
        <dbReference type="SAM" id="Phobius"/>
    </source>
</evidence>
<feature type="transmembrane region" description="Helical" evidence="1">
    <location>
        <begin position="6"/>
        <end position="29"/>
    </location>
</feature>
<keyword evidence="1" id="KW-1133">Transmembrane helix</keyword>
<dbReference type="EMBL" id="LPLU01000043">
    <property type="protein sequence ID" value="KWK80670.1"/>
    <property type="molecule type" value="Genomic_DNA"/>
</dbReference>
<gene>
    <name evidence="2" type="ORF">WL73_01270</name>
    <name evidence="3" type="ORF">WM16_05285</name>
</gene>
<dbReference type="Proteomes" id="UP000062998">
    <property type="component" value="Unassembled WGS sequence"/>
</dbReference>
<evidence type="ECO:0000313" key="3">
    <source>
        <dbReference type="EMBL" id="KWK80670.1"/>
    </source>
</evidence>
<keyword evidence="1" id="KW-0472">Membrane</keyword>
<dbReference type="Proteomes" id="UP000065504">
    <property type="component" value="Unassembled WGS sequence"/>
</dbReference>
<dbReference type="AlphaFoldDB" id="A0A105ILN6"/>
<feature type="transmembrane region" description="Helical" evidence="1">
    <location>
        <begin position="41"/>
        <end position="61"/>
    </location>
</feature>
<dbReference type="EMBL" id="LPIX01000095">
    <property type="protein sequence ID" value="KWD95324.1"/>
    <property type="molecule type" value="Genomic_DNA"/>
</dbReference>
<reference evidence="4 5" key="1">
    <citation type="submission" date="2015-11" db="EMBL/GenBank/DDBJ databases">
        <title>Expanding the genomic diversity of Burkholderia species for the development of highly accurate diagnostics.</title>
        <authorList>
            <person name="Sahl J."/>
            <person name="Keim P."/>
            <person name="Wagner D."/>
        </authorList>
    </citation>
    <scope>NUCLEOTIDE SEQUENCE [LARGE SCALE GENOMIC DNA]</scope>
    <source>
        <strain evidence="2 4">MSMB2167WGS</strain>
        <strain evidence="3 5">MSMB782WGS</strain>
    </source>
</reference>
<protein>
    <submittedName>
        <fullName evidence="2">Uncharacterized protein</fullName>
    </submittedName>
</protein>
<evidence type="ECO:0000313" key="2">
    <source>
        <dbReference type="EMBL" id="KWD95324.1"/>
    </source>
</evidence>
<name>A0A105ILN6_9BURK</name>